<dbReference type="PANTHER" id="PTHR43420:SF12">
    <property type="entry name" value="N-ACETYLTRANSFERASE DOMAIN-CONTAINING PROTEIN"/>
    <property type="match status" value="1"/>
</dbReference>
<evidence type="ECO:0000256" key="1">
    <source>
        <dbReference type="ARBA" id="ARBA00022679"/>
    </source>
</evidence>
<dbReference type="EMBL" id="JBHUEQ010000011">
    <property type="protein sequence ID" value="MFD1745166.1"/>
    <property type="molecule type" value="Genomic_DNA"/>
</dbReference>
<keyword evidence="5" id="KW-1185">Reference proteome</keyword>
<dbReference type="CDD" id="cd04301">
    <property type="entry name" value="NAT_SF"/>
    <property type="match status" value="1"/>
</dbReference>
<gene>
    <name evidence="4" type="ORF">ACFSE1_06805</name>
</gene>
<organism evidence="4 5">
    <name type="scientific">Rhizobium helianthi</name>
    <dbReference type="NCBI Taxonomy" id="1132695"/>
    <lineage>
        <taxon>Bacteria</taxon>
        <taxon>Pseudomonadati</taxon>
        <taxon>Pseudomonadota</taxon>
        <taxon>Alphaproteobacteria</taxon>
        <taxon>Hyphomicrobiales</taxon>
        <taxon>Rhizobiaceae</taxon>
        <taxon>Rhizobium/Agrobacterium group</taxon>
        <taxon>Rhizobium</taxon>
    </lineage>
</organism>
<proteinExistence type="predicted"/>
<dbReference type="Pfam" id="PF24553">
    <property type="entry name" value="Rv0428c_C"/>
    <property type="match status" value="1"/>
</dbReference>
<sequence>MATTGADGLMQASSSHGNLPLVRRLEAVGFRAWPAASVVYDGSWQVRLTGSHPSKRLNCVVPLDPSDYRDADIRIEKARKRFEHYGRPLLIRETPLAPRQLLENLSQSGWSRFETAEVMTVDLTCLELPDTLDHIPTHDIGRFIDVYLTVQQEDPALKPALAEILSAIKPTCGFFTAEHLDEGPMAAALCVQDNDLAGILSFAVIERMRRRGFGTELLTAALRWARINGARTAWLQVNATNAPALSLYSKFGFRTAYEYHYWAIEKDIP</sequence>
<dbReference type="InterPro" id="IPR000182">
    <property type="entry name" value="GNAT_dom"/>
</dbReference>
<protein>
    <submittedName>
        <fullName evidence="4">GNAT family N-acetyltransferase</fullName>
        <ecNumber evidence="4">2.3.1.-</ecNumber>
    </submittedName>
</protein>
<dbReference type="InterPro" id="IPR056935">
    <property type="entry name" value="Rv0428c-like_C"/>
</dbReference>
<dbReference type="PANTHER" id="PTHR43420">
    <property type="entry name" value="ACETYLTRANSFERASE"/>
    <property type="match status" value="1"/>
</dbReference>
<evidence type="ECO:0000259" key="3">
    <source>
        <dbReference type="PROSITE" id="PS51186"/>
    </source>
</evidence>
<dbReference type="EC" id="2.3.1.-" evidence="4"/>
<dbReference type="InterPro" id="IPR050680">
    <property type="entry name" value="YpeA/RimI_acetyltransf"/>
</dbReference>
<dbReference type="Gene3D" id="3.40.630.30">
    <property type="match status" value="1"/>
</dbReference>
<feature type="domain" description="N-acetyltransferase" evidence="3">
    <location>
        <begin position="130"/>
        <end position="269"/>
    </location>
</feature>
<dbReference type="RefSeq" id="WP_377398330.1">
    <property type="nucleotide sequence ID" value="NZ_JBHUEQ010000011.1"/>
</dbReference>
<keyword evidence="1 4" id="KW-0808">Transferase</keyword>
<evidence type="ECO:0000313" key="5">
    <source>
        <dbReference type="Proteomes" id="UP001597322"/>
    </source>
</evidence>
<dbReference type="PROSITE" id="PS51186">
    <property type="entry name" value="GNAT"/>
    <property type="match status" value="1"/>
</dbReference>
<dbReference type="Proteomes" id="UP001597322">
    <property type="component" value="Unassembled WGS sequence"/>
</dbReference>
<evidence type="ECO:0000313" key="4">
    <source>
        <dbReference type="EMBL" id="MFD1745166.1"/>
    </source>
</evidence>
<keyword evidence="2 4" id="KW-0012">Acyltransferase</keyword>
<comment type="caution">
    <text evidence="4">The sequence shown here is derived from an EMBL/GenBank/DDBJ whole genome shotgun (WGS) entry which is preliminary data.</text>
</comment>
<reference evidence="5" key="1">
    <citation type="journal article" date="2019" name="Int. J. Syst. Evol. Microbiol.">
        <title>The Global Catalogue of Microorganisms (GCM) 10K type strain sequencing project: providing services to taxonomists for standard genome sequencing and annotation.</title>
        <authorList>
            <consortium name="The Broad Institute Genomics Platform"/>
            <consortium name="The Broad Institute Genome Sequencing Center for Infectious Disease"/>
            <person name="Wu L."/>
            <person name="Ma J."/>
        </authorList>
    </citation>
    <scope>NUCLEOTIDE SEQUENCE [LARGE SCALE GENOMIC DNA]</scope>
    <source>
        <strain evidence="5">CG52</strain>
    </source>
</reference>
<dbReference type="GO" id="GO:0016746">
    <property type="term" value="F:acyltransferase activity"/>
    <property type="evidence" value="ECO:0007669"/>
    <property type="project" value="UniProtKB-KW"/>
</dbReference>
<evidence type="ECO:0000256" key="2">
    <source>
        <dbReference type="ARBA" id="ARBA00023315"/>
    </source>
</evidence>
<dbReference type="SUPFAM" id="SSF55729">
    <property type="entry name" value="Acyl-CoA N-acyltransferases (Nat)"/>
    <property type="match status" value="1"/>
</dbReference>
<name>A0ABW4M4P0_9HYPH</name>
<accession>A0ABW4M4P0</accession>
<dbReference type="InterPro" id="IPR016181">
    <property type="entry name" value="Acyl_CoA_acyltransferase"/>
</dbReference>